<comment type="subcellular location">
    <subcellularLocation>
        <location evidence="2">Membrane</location>
    </subcellularLocation>
</comment>
<dbReference type="CDD" id="cd06225">
    <property type="entry name" value="HAMP"/>
    <property type="match status" value="1"/>
</dbReference>
<keyword evidence="7" id="KW-0812">Transmembrane</keyword>
<dbReference type="SUPFAM" id="SSF47384">
    <property type="entry name" value="Homodimeric domain of signal transducing histidine kinase"/>
    <property type="match status" value="1"/>
</dbReference>
<protein>
    <recommendedName>
        <fullName evidence="3">histidine kinase</fullName>
        <ecNumber evidence="3">2.7.13.3</ecNumber>
    </recommendedName>
</protein>
<keyword evidence="4" id="KW-0597">Phosphoprotein</keyword>
<dbReference type="EC" id="2.7.13.3" evidence="3"/>
<dbReference type="Gene3D" id="3.30.565.10">
    <property type="entry name" value="Histidine kinase-like ATPase, C-terminal domain"/>
    <property type="match status" value="1"/>
</dbReference>
<dbReference type="InterPro" id="IPR036097">
    <property type="entry name" value="HisK_dim/P_sf"/>
</dbReference>
<dbReference type="GO" id="GO:0007234">
    <property type="term" value="P:osmosensory signaling via phosphorelay pathway"/>
    <property type="evidence" value="ECO:0007669"/>
    <property type="project" value="TreeGrafter"/>
</dbReference>
<dbReference type="EMBL" id="CP000362">
    <property type="protein sequence ID" value="ABG31123.1"/>
    <property type="molecule type" value="Genomic_DNA"/>
</dbReference>
<dbReference type="SUPFAM" id="SSF158472">
    <property type="entry name" value="HAMP domain-like"/>
    <property type="match status" value="1"/>
</dbReference>
<dbReference type="AlphaFoldDB" id="Q16A70"/>
<dbReference type="InterPro" id="IPR003594">
    <property type="entry name" value="HATPase_dom"/>
</dbReference>
<keyword evidence="11" id="KW-1185">Reference proteome</keyword>
<dbReference type="PRINTS" id="PR00344">
    <property type="entry name" value="BCTRLSENSOR"/>
</dbReference>
<dbReference type="CDD" id="cd00075">
    <property type="entry name" value="HATPase"/>
    <property type="match status" value="1"/>
</dbReference>
<dbReference type="InterPro" id="IPR003661">
    <property type="entry name" value="HisK_dim/P_dom"/>
</dbReference>
<accession>Q16A70</accession>
<dbReference type="OrthoDB" id="9795133at2"/>
<evidence type="ECO:0000256" key="3">
    <source>
        <dbReference type="ARBA" id="ARBA00012438"/>
    </source>
</evidence>
<evidence type="ECO:0000256" key="1">
    <source>
        <dbReference type="ARBA" id="ARBA00000085"/>
    </source>
</evidence>
<dbReference type="PROSITE" id="PS50885">
    <property type="entry name" value="HAMP"/>
    <property type="match status" value="1"/>
</dbReference>
<reference evidence="10 11" key="1">
    <citation type="journal article" date="2007" name="J. Bacteriol.">
        <title>The complete genome sequence of Roseobacter denitrificans reveals a mixotrophic rather than photosynthetic metabolism.</title>
        <authorList>
            <person name="Swingley W.D."/>
            <person name="Sadekar S."/>
            <person name="Mastrian S.D."/>
            <person name="Matthies H.J."/>
            <person name="Hao J."/>
            <person name="Ramos H."/>
            <person name="Acharya C.R."/>
            <person name="Conrad A.L."/>
            <person name="Taylor H.L."/>
            <person name="Dejesa L.C."/>
            <person name="Shah M.K."/>
            <person name="O'huallachain M.E."/>
            <person name="Lince M.T."/>
            <person name="Blankenship R.E."/>
            <person name="Beatty J.T."/>
            <person name="Touchman J.W."/>
        </authorList>
    </citation>
    <scope>NUCLEOTIDE SEQUENCE [LARGE SCALE GENOMIC DNA]</scope>
    <source>
        <strain evidence="11">ATCC 33942 / OCh 114</strain>
    </source>
</reference>
<sequence length="647" mass="71906">MFSQERYAVAGGIVLRLRVVFLSIFLILLATLIVGTSQIKIQKASVKQLTESSVPVFVRAEEMVRNLTQLLLLVQKIDSVSSLDELPPLSEQLQSKLAILRSNKTNISESPISVEITDSILAALSKIDVGFSKVLAEKKEIILHEQNLLQQVESLEEVREDIRASLEDLSYSVALSEGENIQYFQLPIPENTQTQYRLNLVLATTITKISLDVESVVDTAIGLRNIPDADQLYITQQALRAKLRGIVVLIGQLGESSYRTELARSVVDIRNLLFGAGGMVNEVAELLAQRASLETERSAQFVPIETVSRLSDQLTKTAQREIDLAAQKLKAITDNMTIVFTLAAVLSFFAILWTVVFVVEKQINQRMAGLTRSVLAIAGGETDHEVEVSGQDELGKMAKALEVFKLNAKELHRSNAELEKFAYVAAHDLRSPLRAIQDLTEWTLEDEETVLSADGLENMTLLQKRTLRLNNLLSDLLEYARAGQENDDLIHVSLREVVIETAELLDPEKRFQISFQGTCDRVVVFATPVRQILLNLINNAMKHHDREKGKITVTTHCDAGRIIFTVEDDGPGILPQYHGRIFGLFQTLRPRDEVEGSGLGLAIISKLLAHYKGTISVTSDPEIRRGTIFTFDMPEMSADMKAPNLAA</sequence>
<comment type="catalytic activity">
    <reaction evidence="1">
        <text>ATP + protein L-histidine = ADP + protein N-phospho-L-histidine.</text>
        <dbReference type="EC" id="2.7.13.3"/>
    </reaction>
</comment>
<dbReference type="GO" id="GO:0000156">
    <property type="term" value="F:phosphorelay response regulator activity"/>
    <property type="evidence" value="ECO:0007669"/>
    <property type="project" value="TreeGrafter"/>
</dbReference>
<evidence type="ECO:0000259" key="9">
    <source>
        <dbReference type="PROSITE" id="PS50885"/>
    </source>
</evidence>
<evidence type="ECO:0000313" key="10">
    <source>
        <dbReference type="EMBL" id="ABG31123.1"/>
    </source>
</evidence>
<feature type="domain" description="HAMP" evidence="9">
    <location>
        <begin position="361"/>
        <end position="413"/>
    </location>
</feature>
<dbReference type="GO" id="GO:0016020">
    <property type="term" value="C:membrane"/>
    <property type="evidence" value="ECO:0007669"/>
    <property type="project" value="UniProtKB-SubCell"/>
</dbReference>
<dbReference type="RefSeq" id="WP_011567743.1">
    <property type="nucleotide sequence ID" value="NC_008209.1"/>
</dbReference>
<evidence type="ECO:0000259" key="8">
    <source>
        <dbReference type="PROSITE" id="PS50109"/>
    </source>
</evidence>
<dbReference type="InterPro" id="IPR050351">
    <property type="entry name" value="BphY/WalK/GraS-like"/>
</dbReference>
<evidence type="ECO:0000256" key="7">
    <source>
        <dbReference type="SAM" id="Phobius"/>
    </source>
</evidence>
<evidence type="ECO:0000256" key="5">
    <source>
        <dbReference type="ARBA" id="ARBA00022679"/>
    </source>
</evidence>
<dbReference type="Proteomes" id="UP000007029">
    <property type="component" value="Chromosome"/>
</dbReference>
<dbReference type="SUPFAM" id="SSF55874">
    <property type="entry name" value="ATPase domain of HSP90 chaperone/DNA topoisomerase II/histidine kinase"/>
    <property type="match status" value="1"/>
</dbReference>
<feature type="transmembrane region" description="Helical" evidence="7">
    <location>
        <begin position="20"/>
        <end position="39"/>
    </location>
</feature>
<dbReference type="InterPro" id="IPR004358">
    <property type="entry name" value="Sig_transdc_His_kin-like_C"/>
</dbReference>
<keyword evidence="7" id="KW-0472">Membrane</keyword>
<dbReference type="Gene3D" id="1.10.287.130">
    <property type="match status" value="1"/>
</dbReference>
<evidence type="ECO:0000256" key="2">
    <source>
        <dbReference type="ARBA" id="ARBA00004370"/>
    </source>
</evidence>
<dbReference type="Pfam" id="PF00512">
    <property type="entry name" value="HisKA"/>
    <property type="match status" value="1"/>
</dbReference>
<keyword evidence="6" id="KW-0418">Kinase</keyword>
<dbReference type="GO" id="GO:0000155">
    <property type="term" value="F:phosphorelay sensor kinase activity"/>
    <property type="evidence" value="ECO:0007669"/>
    <property type="project" value="InterPro"/>
</dbReference>
<dbReference type="SMART" id="SM00304">
    <property type="entry name" value="HAMP"/>
    <property type="match status" value="1"/>
</dbReference>
<dbReference type="InterPro" id="IPR005467">
    <property type="entry name" value="His_kinase_dom"/>
</dbReference>
<dbReference type="eggNOG" id="COG4251">
    <property type="taxonomic scope" value="Bacteria"/>
</dbReference>
<dbReference type="HOGENOM" id="CLU_423286_0_0_5"/>
<dbReference type="Pfam" id="PF02518">
    <property type="entry name" value="HATPase_c"/>
    <property type="match status" value="1"/>
</dbReference>
<evidence type="ECO:0000256" key="6">
    <source>
        <dbReference type="ARBA" id="ARBA00022777"/>
    </source>
</evidence>
<dbReference type="SMART" id="SM00387">
    <property type="entry name" value="HATPase_c"/>
    <property type="match status" value="1"/>
</dbReference>
<dbReference type="STRING" id="375451.RD1_1490"/>
<organism evidence="10 11">
    <name type="scientific">Roseobacter denitrificans (strain ATCC 33942 / OCh 114)</name>
    <name type="common">Erythrobacter sp. (strain OCh 114)</name>
    <name type="synonym">Roseobacter denitrificans</name>
    <dbReference type="NCBI Taxonomy" id="375451"/>
    <lineage>
        <taxon>Bacteria</taxon>
        <taxon>Pseudomonadati</taxon>
        <taxon>Pseudomonadota</taxon>
        <taxon>Alphaproteobacteria</taxon>
        <taxon>Rhodobacterales</taxon>
        <taxon>Roseobacteraceae</taxon>
        <taxon>Roseobacter</taxon>
    </lineage>
</organism>
<keyword evidence="5" id="KW-0808">Transferase</keyword>
<dbReference type="Gene3D" id="6.10.340.10">
    <property type="match status" value="1"/>
</dbReference>
<proteinExistence type="predicted"/>
<dbReference type="Pfam" id="PF00672">
    <property type="entry name" value="HAMP"/>
    <property type="match status" value="1"/>
</dbReference>
<evidence type="ECO:0000313" key="11">
    <source>
        <dbReference type="Proteomes" id="UP000007029"/>
    </source>
</evidence>
<dbReference type="GO" id="GO:0030295">
    <property type="term" value="F:protein kinase activator activity"/>
    <property type="evidence" value="ECO:0007669"/>
    <property type="project" value="TreeGrafter"/>
</dbReference>
<feature type="domain" description="Histidine kinase" evidence="8">
    <location>
        <begin position="424"/>
        <end position="637"/>
    </location>
</feature>
<dbReference type="SMART" id="SM00388">
    <property type="entry name" value="HisKA"/>
    <property type="match status" value="1"/>
</dbReference>
<dbReference type="InterPro" id="IPR036890">
    <property type="entry name" value="HATPase_C_sf"/>
</dbReference>
<dbReference type="KEGG" id="rde:RD1_1490"/>
<name>Q16A70_ROSDO</name>
<dbReference type="PANTHER" id="PTHR42878:SF15">
    <property type="entry name" value="BACTERIOPHYTOCHROME"/>
    <property type="match status" value="1"/>
</dbReference>
<dbReference type="InterPro" id="IPR003660">
    <property type="entry name" value="HAMP_dom"/>
</dbReference>
<dbReference type="PANTHER" id="PTHR42878">
    <property type="entry name" value="TWO-COMPONENT HISTIDINE KINASE"/>
    <property type="match status" value="1"/>
</dbReference>
<gene>
    <name evidence="10" type="ordered locus">RD1_1490</name>
</gene>
<dbReference type="PROSITE" id="PS50109">
    <property type="entry name" value="HIS_KIN"/>
    <property type="match status" value="1"/>
</dbReference>
<keyword evidence="7" id="KW-1133">Transmembrane helix</keyword>
<evidence type="ECO:0000256" key="4">
    <source>
        <dbReference type="ARBA" id="ARBA00022553"/>
    </source>
</evidence>
<dbReference type="CDD" id="cd00082">
    <property type="entry name" value="HisKA"/>
    <property type="match status" value="1"/>
</dbReference>
<feature type="transmembrane region" description="Helical" evidence="7">
    <location>
        <begin position="338"/>
        <end position="359"/>
    </location>
</feature>